<dbReference type="EMBL" id="UHDT01000001">
    <property type="protein sequence ID" value="SUM57370.1"/>
    <property type="molecule type" value="Genomic_DNA"/>
</dbReference>
<keyword evidence="6 10" id="KW-0051">Antiviral defense</keyword>
<organism evidence="11 12">
    <name type="scientific">Staphylococcus microti</name>
    <dbReference type="NCBI Taxonomy" id="569857"/>
    <lineage>
        <taxon>Bacteria</taxon>
        <taxon>Bacillati</taxon>
        <taxon>Bacillota</taxon>
        <taxon>Bacilli</taxon>
        <taxon>Bacillales</taxon>
        <taxon>Staphylococcaceae</taxon>
        <taxon>Staphylococcus</taxon>
    </lineage>
</organism>
<comment type="similarity">
    <text evidence="10">Belongs to the CRISPR-associated endonuclease Cas1 family.</text>
</comment>
<keyword evidence="3 10" id="KW-0255">Endonuclease</keyword>
<evidence type="ECO:0000256" key="7">
    <source>
        <dbReference type="ARBA" id="ARBA00023125"/>
    </source>
</evidence>
<dbReference type="PANTHER" id="PTHR34353:SF2">
    <property type="entry name" value="CRISPR-ASSOCIATED ENDONUCLEASE CAS1 1"/>
    <property type="match status" value="1"/>
</dbReference>
<reference evidence="11 12" key="1">
    <citation type="submission" date="2018-06" db="EMBL/GenBank/DDBJ databases">
        <authorList>
            <consortium name="Pathogen Informatics"/>
            <person name="Doyle S."/>
        </authorList>
    </citation>
    <scope>NUCLEOTIDE SEQUENCE [LARGE SCALE GENOMIC DNA]</scope>
    <source>
        <strain evidence="11 12">NCTC13832</strain>
    </source>
</reference>
<dbReference type="InterPro" id="IPR019855">
    <property type="entry name" value="CRISPR-assoc_Cas1_NMENI"/>
</dbReference>
<evidence type="ECO:0000256" key="5">
    <source>
        <dbReference type="ARBA" id="ARBA00022842"/>
    </source>
</evidence>
<dbReference type="GO" id="GO:0016787">
    <property type="term" value="F:hydrolase activity"/>
    <property type="evidence" value="ECO:0007669"/>
    <property type="project" value="UniProtKB-KW"/>
</dbReference>
<dbReference type="GO" id="GO:0004520">
    <property type="term" value="F:DNA endonuclease activity"/>
    <property type="evidence" value="ECO:0007669"/>
    <property type="project" value="InterPro"/>
</dbReference>
<keyword evidence="4 10" id="KW-0378">Hydrolase</keyword>
<evidence type="ECO:0000256" key="4">
    <source>
        <dbReference type="ARBA" id="ARBA00022801"/>
    </source>
</evidence>
<dbReference type="Pfam" id="PF01867">
    <property type="entry name" value="Cas_Cas1"/>
    <property type="match status" value="1"/>
</dbReference>
<dbReference type="InterPro" id="IPR002729">
    <property type="entry name" value="CRISPR-assoc_Cas1"/>
</dbReference>
<sequence>MTMGWRVVYISDVDKLSLHLDSLKIKKGDDDYKVPLDDIYALVIEDLTISLTSRLIVALSNHNILVIFCNQKHLPECIVHPVSGHCRQYSQMKMQLMWDEAQKELLWREIIKQKISNQIVCMEYNAISDERIEKMMALKERVLLKDRQNIEGQAAKYYFNSLFDDFTRDDETLVENAVLDYGYTILNAAIARTIVAKGLIPALGIHHIGGQNHFNLASDFLEPFRPLVDMYLTKRPPEDYLTRDYRLRLINLMHAKICIDGKMQTTIRAIEIMIDSIIEFFNSGNADNLKFPDLHKFEFHEL</sequence>
<comment type="function">
    <text evidence="10">CRISPR (clustered regularly interspaced short palindromic repeat), is an adaptive immune system that provides protection against mobile genetic elements (viruses, transposable elements and conjugative plasmids). CRISPR clusters contain spacers, sequences complementary to antecedent mobile elements, and target invading nucleic acids. CRISPR clusters are transcribed and processed into CRISPR RNA (crRNA). Acts as a dsDNA endonuclease. Involved in the integration of spacer DNA into the CRISPR cassette.</text>
</comment>
<name>A0A380GUH7_9STAP</name>
<dbReference type="NCBIfam" id="TIGR03639">
    <property type="entry name" value="cas1_NMENI"/>
    <property type="match status" value="1"/>
</dbReference>
<feature type="binding site" evidence="10">
    <location>
        <position position="151"/>
    </location>
    <ligand>
        <name>Mn(2+)</name>
        <dbReference type="ChEBI" id="CHEBI:29035"/>
    </ligand>
</feature>
<keyword evidence="5 10" id="KW-0460">Magnesium</keyword>
<dbReference type="RefSeq" id="WP_240626970.1">
    <property type="nucleotide sequence ID" value="NZ_JXWY01000132.1"/>
</dbReference>
<comment type="subunit">
    <text evidence="9 10">Homodimer, forms a heterotetramer with a Cas2 homodimer.</text>
</comment>
<dbReference type="HAMAP" id="MF_01470">
    <property type="entry name" value="Cas1"/>
    <property type="match status" value="1"/>
</dbReference>
<dbReference type="AlphaFoldDB" id="A0A380GUH7"/>
<keyword evidence="1 10" id="KW-0540">Nuclease</keyword>
<evidence type="ECO:0000256" key="1">
    <source>
        <dbReference type="ARBA" id="ARBA00022722"/>
    </source>
</evidence>
<dbReference type="InterPro" id="IPR042206">
    <property type="entry name" value="CRISPR-assoc_Cas1_C"/>
</dbReference>
<evidence type="ECO:0000313" key="11">
    <source>
        <dbReference type="EMBL" id="SUM57370.1"/>
    </source>
</evidence>
<evidence type="ECO:0000256" key="8">
    <source>
        <dbReference type="ARBA" id="ARBA00023211"/>
    </source>
</evidence>
<evidence type="ECO:0000313" key="12">
    <source>
        <dbReference type="Proteomes" id="UP000254100"/>
    </source>
</evidence>
<evidence type="ECO:0000256" key="3">
    <source>
        <dbReference type="ARBA" id="ARBA00022759"/>
    </source>
</evidence>
<keyword evidence="2 10" id="KW-0479">Metal-binding</keyword>
<keyword evidence="8 10" id="KW-0464">Manganese</keyword>
<dbReference type="Proteomes" id="UP000254100">
    <property type="component" value="Unassembled WGS sequence"/>
</dbReference>
<comment type="cofactor">
    <cofactor evidence="10">
        <name>Mg(2+)</name>
        <dbReference type="ChEBI" id="CHEBI:18420"/>
    </cofactor>
    <cofactor evidence="10">
        <name>Mn(2+)</name>
        <dbReference type="ChEBI" id="CHEBI:29035"/>
    </cofactor>
</comment>
<dbReference type="PANTHER" id="PTHR34353">
    <property type="entry name" value="CRISPR-ASSOCIATED ENDONUCLEASE CAS1 1"/>
    <property type="match status" value="1"/>
</dbReference>
<feature type="binding site" evidence="10">
    <location>
        <position position="207"/>
    </location>
    <ligand>
        <name>Mn(2+)</name>
        <dbReference type="ChEBI" id="CHEBI:29035"/>
    </ligand>
</feature>
<dbReference type="GO" id="GO:0046872">
    <property type="term" value="F:metal ion binding"/>
    <property type="evidence" value="ECO:0007669"/>
    <property type="project" value="UniProtKB-UniRule"/>
</dbReference>
<evidence type="ECO:0000256" key="9">
    <source>
        <dbReference type="ARBA" id="ARBA00038592"/>
    </source>
</evidence>
<dbReference type="EC" id="3.1.-.-" evidence="10"/>
<dbReference type="GO" id="GO:0003677">
    <property type="term" value="F:DNA binding"/>
    <property type="evidence" value="ECO:0007669"/>
    <property type="project" value="UniProtKB-KW"/>
</dbReference>
<proteinExistence type="inferred from homology"/>
<keyword evidence="7 10" id="KW-0238">DNA-binding</keyword>
<dbReference type="GO" id="GO:0051607">
    <property type="term" value="P:defense response to virus"/>
    <property type="evidence" value="ECO:0007669"/>
    <property type="project" value="UniProtKB-UniRule"/>
</dbReference>
<evidence type="ECO:0000256" key="2">
    <source>
        <dbReference type="ARBA" id="ARBA00022723"/>
    </source>
</evidence>
<evidence type="ECO:0000256" key="6">
    <source>
        <dbReference type="ARBA" id="ARBA00023118"/>
    </source>
</evidence>
<feature type="binding site" evidence="10">
    <location>
        <position position="222"/>
    </location>
    <ligand>
        <name>Mn(2+)</name>
        <dbReference type="ChEBI" id="CHEBI:29035"/>
    </ligand>
</feature>
<gene>
    <name evidence="11" type="primary">cas1_2</name>
    <name evidence="10" type="synonym">cas1</name>
    <name evidence="11" type="ORF">NCTC13832_01044</name>
</gene>
<dbReference type="GO" id="GO:0043571">
    <property type="term" value="P:maintenance of CRISPR repeat elements"/>
    <property type="evidence" value="ECO:0007669"/>
    <property type="project" value="UniProtKB-UniRule"/>
</dbReference>
<dbReference type="InterPro" id="IPR050646">
    <property type="entry name" value="Cas1"/>
</dbReference>
<evidence type="ECO:0000256" key="10">
    <source>
        <dbReference type="HAMAP-Rule" id="MF_01470"/>
    </source>
</evidence>
<dbReference type="NCBIfam" id="TIGR00287">
    <property type="entry name" value="cas1"/>
    <property type="match status" value="1"/>
</dbReference>
<accession>A0A380GUH7</accession>
<protein>
    <recommendedName>
        <fullName evidence="10">CRISPR-associated endonuclease Cas1</fullName>
        <ecNumber evidence="10">3.1.-.-</ecNumber>
    </recommendedName>
</protein>
<dbReference type="Gene3D" id="1.20.120.920">
    <property type="entry name" value="CRISPR-associated endonuclease Cas1, C-terminal domain"/>
    <property type="match status" value="1"/>
</dbReference>